<dbReference type="GO" id="GO:0005524">
    <property type="term" value="F:ATP binding"/>
    <property type="evidence" value="ECO:0007669"/>
    <property type="project" value="UniProtKB-KW"/>
</dbReference>
<organism evidence="5 6">
    <name type="scientific">Thermotalea metallivorans</name>
    <dbReference type="NCBI Taxonomy" id="520762"/>
    <lineage>
        <taxon>Bacteria</taxon>
        <taxon>Bacillati</taxon>
        <taxon>Bacillota</taxon>
        <taxon>Clostridia</taxon>
        <taxon>Peptostreptococcales</taxon>
        <taxon>Thermotaleaceae</taxon>
        <taxon>Thermotalea</taxon>
    </lineage>
</organism>
<dbReference type="InterPro" id="IPR003593">
    <property type="entry name" value="AAA+_ATPase"/>
</dbReference>
<evidence type="ECO:0000313" key="6">
    <source>
        <dbReference type="Proteomes" id="UP000070456"/>
    </source>
</evidence>
<proteinExistence type="predicted"/>
<accession>A0A140L7R7</accession>
<keyword evidence="5" id="KW-0378">Hydrolase</keyword>
<dbReference type="EMBL" id="LOEE01000026">
    <property type="protein sequence ID" value="KXG76592.1"/>
    <property type="molecule type" value="Genomic_DNA"/>
</dbReference>
<dbReference type="Pfam" id="PF00005">
    <property type="entry name" value="ABC_tran"/>
    <property type="match status" value="1"/>
</dbReference>
<keyword evidence="1" id="KW-0813">Transport</keyword>
<dbReference type="EC" id="3.6.3.-" evidence="5"/>
<evidence type="ECO:0000256" key="2">
    <source>
        <dbReference type="ARBA" id="ARBA00022741"/>
    </source>
</evidence>
<dbReference type="InterPro" id="IPR017871">
    <property type="entry name" value="ABC_transporter-like_CS"/>
</dbReference>
<dbReference type="SMART" id="SM00382">
    <property type="entry name" value="AAA"/>
    <property type="match status" value="1"/>
</dbReference>
<dbReference type="RefSeq" id="WP_068555295.1">
    <property type="nucleotide sequence ID" value="NZ_LOEE01000026.1"/>
</dbReference>
<keyword evidence="6" id="KW-1185">Reference proteome</keyword>
<dbReference type="Gene3D" id="3.40.50.300">
    <property type="entry name" value="P-loop containing nucleotide triphosphate hydrolases"/>
    <property type="match status" value="1"/>
</dbReference>
<dbReference type="OrthoDB" id="9785080at2"/>
<keyword evidence="3 5" id="KW-0067">ATP-binding</keyword>
<dbReference type="SUPFAM" id="SSF52540">
    <property type="entry name" value="P-loop containing nucleoside triphosphate hydrolases"/>
    <property type="match status" value="1"/>
</dbReference>
<gene>
    <name evidence="5" type="primary">fetA</name>
    <name evidence="5" type="ORF">AN619_09170</name>
</gene>
<evidence type="ECO:0000256" key="3">
    <source>
        <dbReference type="ARBA" id="ARBA00022840"/>
    </source>
</evidence>
<evidence type="ECO:0000259" key="4">
    <source>
        <dbReference type="PROSITE" id="PS50893"/>
    </source>
</evidence>
<dbReference type="PANTHER" id="PTHR43423">
    <property type="entry name" value="ABC TRANSPORTER I FAMILY MEMBER 17"/>
    <property type="match status" value="1"/>
</dbReference>
<dbReference type="GO" id="GO:0016887">
    <property type="term" value="F:ATP hydrolysis activity"/>
    <property type="evidence" value="ECO:0007669"/>
    <property type="project" value="InterPro"/>
</dbReference>
<evidence type="ECO:0000313" key="5">
    <source>
        <dbReference type="EMBL" id="KXG76592.1"/>
    </source>
</evidence>
<evidence type="ECO:0000256" key="1">
    <source>
        <dbReference type="ARBA" id="ARBA00022448"/>
    </source>
</evidence>
<name>A0A140L7R7_9FIRM</name>
<reference evidence="5 6" key="1">
    <citation type="submission" date="2015-12" db="EMBL/GenBank/DDBJ databases">
        <title>Draft genome sequence of the thermoanaerobe Thermotalea metallivorans, an isolate from the runoff channel of the Great Artesian Basin, Australia.</title>
        <authorList>
            <person name="Patel B.K."/>
        </authorList>
    </citation>
    <scope>NUCLEOTIDE SEQUENCE [LARGE SCALE GENOMIC DNA]</scope>
    <source>
        <strain evidence="5 6">B2-1</strain>
    </source>
</reference>
<dbReference type="PROSITE" id="PS50893">
    <property type="entry name" value="ABC_TRANSPORTER_2"/>
    <property type="match status" value="1"/>
</dbReference>
<comment type="caution">
    <text evidence="5">The sequence shown here is derived from an EMBL/GenBank/DDBJ whole genome shotgun (WGS) entry which is preliminary data.</text>
</comment>
<dbReference type="AlphaFoldDB" id="A0A140L7R7"/>
<protein>
    <submittedName>
        <fullName evidence="5">Putative iron export ATP-binding protein FetA</fullName>
        <ecNumber evidence="5">3.6.3.-</ecNumber>
    </submittedName>
</protein>
<dbReference type="InterPro" id="IPR003439">
    <property type="entry name" value="ABC_transporter-like_ATP-bd"/>
</dbReference>
<dbReference type="InterPro" id="IPR027417">
    <property type="entry name" value="P-loop_NTPase"/>
</dbReference>
<dbReference type="PANTHER" id="PTHR43423:SF1">
    <property type="entry name" value="ABC TRANSPORTER I FAMILY MEMBER 17"/>
    <property type="match status" value="1"/>
</dbReference>
<dbReference type="STRING" id="520762.AN619_09170"/>
<sequence>MESVFQLRNIRYGDILNIQHMDIPKDKITCIVGESGSGKTTLIKMLNCLISPTEGEILFQEKNISEMDPVDLRRRVVMLGQNPVIFPVTVRDNLSIALRFSEKEPLEEQEMKKYLAMVHLDKNLDQPVENMSGGEKQRLALARVFILNPEVLLLDEPSSALDEETEILIIEETVRYVKHYGKTLIMVTHSKLIAETYGENIIKISKGQFVREGEM</sequence>
<dbReference type="Proteomes" id="UP000070456">
    <property type="component" value="Unassembled WGS sequence"/>
</dbReference>
<feature type="domain" description="ABC transporter" evidence="4">
    <location>
        <begin position="1"/>
        <end position="215"/>
    </location>
</feature>
<dbReference type="PROSITE" id="PS00211">
    <property type="entry name" value="ABC_TRANSPORTER_1"/>
    <property type="match status" value="1"/>
</dbReference>
<keyword evidence="2" id="KW-0547">Nucleotide-binding</keyword>